<dbReference type="InterPro" id="IPR005625">
    <property type="entry name" value="PepSY-ass_TM"/>
</dbReference>
<feature type="transmembrane region" description="Helical" evidence="1">
    <location>
        <begin position="147"/>
        <end position="167"/>
    </location>
</feature>
<dbReference type="Pfam" id="PF03929">
    <property type="entry name" value="PepSY_TM"/>
    <property type="match status" value="1"/>
</dbReference>
<feature type="transmembrane region" description="Helical" evidence="1">
    <location>
        <begin position="343"/>
        <end position="364"/>
    </location>
</feature>
<evidence type="ECO:0000313" key="3">
    <source>
        <dbReference type="Proteomes" id="UP000249542"/>
    </source>
</evidence>
<dbReference type="EMBL" id="QKYV01000002">
    <property type="protein sequence ID" value="PZW42425.1"/>
    <property type="molecule type" value="Genomic_DNA"/>
</dbReference>
<dbReference type="PANTHER" id="PTHR34219">
    <property type="entry name" value="IRON-REGULATED INNER MEMBRANE PROTEIN-RELATED"/>
    <property type="match status" value="1"/>
</dbReference>
<name>A0A2W7IBH2_9FLAO</name>
<protein>
    <submittedName>
        <fullName evidence="2">Putative iron-regulated membrane protein</fullName>
    </submittedName>
</protein>
<feature type="transmembrane region" description="Helical" evidence="1">
    <location>
        <begin position="12"/>
        <end position="40"/>
    </location>
</feature>
<keyword evidence="1" id="KW-0472">Membrane</keyword>
<dbReference type="AlphaFoldDB" id="A0A2W7IBH2"/>
<accession>A0A2W7IBH2</accession>
<reference evidence="2 3" key="1">
    <citation type="submission" date="2018-06" db="EMBL/GenBank/DDBJ databases">
        <title>Genomic Encyclopedia of Archaeal and Bacterial Type Strains, Phase II (KMG-II): from individual species to whole genera.</title>
        <authorList>
            <person name="Goeker M."/>
        </authorList>
    </citation>
    <scope>NUCLEOTIDE SEQUENCE [LARGE SCALE GENOMIC DNA]</scope>
    <source>
        <strain evidence="2 3">DSM 15361</strain>
    </source>
</reference>
<comment type="caution">
    <text evidence="2">The sequence shown here is derived from an EMBL/GenBank/DDBJ whole genome shotgun (WGS) entry which is preliminary data.</text>
</comment>
<gene>
    <name evidence="2" type="ORF">LX95_00736</name>
</gene>
<keyword evidence="3" id="KW-1185">Reference proteome</keyword>
<sequence length="374" mass="42814">MIKKKKYTFKKFINDVHLWLGVGSGIILFLVCLSGTLLVFENEIKDVFKEKLTINPAESEVQSITQLSQKLSVNGEVKRLTIPVEKDALYEFNIKTSPEDRRGTTFLVNPYTSETLLPKKTSLDEFFSTMFKMHRWLLLDVPVGRPIVGIATIIFLVLSVTGIILWFPKKYKWKNFKPGFKIKFSANWKRINHDLHNTLGFYACIFIIIMALTGLNWSFDWYREGASDVIEAKIFDRGGGPKFKSSIPKNEKSVEELIEISSQELNYSGKLRITFPATSNDIIEIRKYNSNNFSPVTSDQLILDRDGKVLHKEIFNEKPLNVQLASVIKPLHTGEIYGSFSKIIYFITCLIATSLPVTGTIIWLNKLKKKKKKS</sequence>
<evidence type="ECO:0000313" key="2">
    <source>
        <dbReference type="EMBL" id="PZW42425.1"/>
    </source>
</evidence>
<feature type="transmembrane region" description="Helical" evidence="1">
    <location>
        <begin position="199"/>
        <end position="219"/>
    </location>
</feature>
<keyword evidence="1" id="KW-0812">Transmembrane</keyword>
<dbReference type="Proteomes" id="UP000249542">
    <property type="component" value="Unassembled WGS sequence"/>
</dbReference>
<dbReference type="PANTHER" id="PTHR34219:SF3">
    <property type="entry name" value="BLL7967 PROTEIN"/>
    <property type="match status" value="1"/>
</dbReference>
<organism evidence="2 3">
    <name type="scientific">Mesonia algae</name>
    <dbReference type="NCBI Taxonomy" id="213248"/>
    <lineage>
        <taxon>Bacteria</taxon>
        <taxon>Pseudomonadati</taxon>
        <taxon>Bacteroidota</taxon>
        <taxon>Flavobacteriia</taxon>
        <taxon>Flavobacteriales</taxon>
        <taxon>Flavobacteriaceae</taxon>
        <taxon>Mesonia</taxon>
    </lineage>
</organism>
<dbReference type="RefSeq" id="WP_111540086.1">
    <property type="nucleotide sequence ID" value="NZ_QKYV01000002.1"/>
</dbReference>
<evidence type="ECO:0000256" key="1">
    <source>
        <dbReference type="SAM" id="Phobius"/>
    </source>
</evidence>
<keyword evidence="1" id="KW-1133">Transmembrane helix</keyword>
<proteinExistence type="predicted"/>